<feature type="transmembrane region" description="Helical" evidence="7">
    <location>
        <begin position="420"/>
        <end position="448"/>
    </location>
</feature>
<evidence type="ECO:0000259" key="8">
    <source>
        <dbReference type="Pfam" id="PF00535"/>
    </source>
</evidence>
<sequence>MGGFHLALWQFLATSSLIFGAWYLWWRWTASLNWSAAWFSVPLLIAETAAFLGLILFTINIWSIRDPKRGALPEIFSDTVTDQDKIDRPIAVDVFFTTYNEDVELVRLGLRDARRFEYPHPIDLRVHVLDDGRRPEMQQVAAEEGANYITRSDNVGYKAGNLRNAMEVTSGDFVVICDADTRPFPNLLTETLGYFRDPKVAWVQTPQWFWDIPPGVPLAAWLERRAGRPGRWLGNGLQHILGPMRIGEDPFANDAQMFYDVILRRRNRVNASFCCGAASVHRREAIMEASIRAWALEVDEARRDQGRAIRRVTKEKALSDELVSAAAMTSVQDTDFTPFKLHVSEDIYTSIILHEDRERGWKSVLHPVVVSRMKSPSDLLSWTVQRFKYAGGTLDILRNDNPILRRGLTFGQKLMYGSTFYSYLSALWNVVFIIAPVVFLLTGIAPVATYSLEFFLHIVPFLLLNELAQLVGLWGTDTMKGRRWHIAMFPLNLSALWAVARGRRISFPVTPKDRTSGRFLRLARWQIVLSLATLVGLVVGWLAYLAGTPGYSLGAIIANTVWGLNNVLSMLPIIRAAVWQPDPVHELPIMERFRNEPA</sequence>
<organism evidence="9 10">
    <name type="scientific">Fuscibacter oryzae</name>
    <dbReference type="NCBI Taxonomy" id="2803939"/>
    <lineage>
        <taxon>Bacteria</taxon>
        <taxon>Pseudomonadati</taxon>
        <taxon>Pseudomonadota</taxon>
        <taxon>Alphaproteobacteria</taxon>
        <taxon>Rhodobacterales</taxon>
        <taxon>Paracoccaceae</taxon>
        <taxon>Fuscibacter</taxon>
    </lineage>
</organism>
<evidence type="ECO:0000256" key="1">
    <source>
        <dbReference type="ARBA" id="ARBA00004141"/>
    </source>
</evidence>
<dbReference type="Pfam" id="PF00535">
    <property type="entry name" value="Glycos_transf_2"/>
    <property type="match status" value="1"/>
</dbReference>
<comment type="caution">
    <text evidence="9">The sequence shown here is derived from an EMBL/GenBank/DDBJ whole genome shotgun (WGS) entry which is preliminary data.</text>
</comment>
<comment type="subcellular location">
    <subcellularLocation>
        <location evidence="1">Membrane</location>
        <topology evidence="1">Multi-pass membrane protein</topology>
    </subcellularLocation>
</comment>
<keyword evidence="2" id="KW-0328">Glycosyltransferase</keyword>
<dbReference type="GO" id="GO:0016758">
    <property type="term" value="F:hexosyltransferase activity"/>
    <property type="evidence" value="ECO:0007669"/>
    <property type="project" value="TreeGrafter"/>
</dbReference>
<feature type="transmembrane region" description="Helical" evidence="7">
    <location>
        <begin position="454"/>
        <end position="475"/>
    </location>
</feature>
<dbReference type="PANTHER" id="PTHR43867:SF2">
    <property type="entry name" value="CELLULOSE SYNTHASE CATALYTIC SUBUNIT A [UDP-FORMING]"/>
    <property type="match status" value="1"/>
</dbReference>
<proteinExistence type="predicted"/>
<keyword evidence="5 7" id="KW-1133">Transmembrane helix</keyword>
<name>A0A8J7SSN9_9RHOB</name>
<evidence type="ECO:0000313" key="10">
    <source>
        <dbReference type="Proteomes" id="UP000619033"/>
    </source>
</evidence>
<dbReference type="RefSeq" id="WP_202660425.1">
    <property type="nucleotide sequence ID" value="NZ_JAESVP010000004.1"/>
</dbReference>
<evidence type="ECO:0000313" key="9">
    <source>
        <dbReference type="EMBL" id="MBL4928521.1"/>
    </source>
</evidence>
<evidence type="ECO:0000256" key="2">
    <source>
        <dbReference type="ARBA" id="ARBA00022676"/>
    </source>
</evidence>
<feature type="domain" description="Glycosyltransferase 2-like" evidence="8">
    <location>
        <begin position="94"/>
        <end position="245"/>
    </location>
</feature>
<dbReference type="CDD" id="cd06421">
    <property type="entry name" value="CESA_CelA_like"/>
    <property type="match status" value="1"/>
</dbReference>
<protein>
    <submittedName>
        <fullName evidence="9">Glycosyltransferase</fullName>
    </submittedName>
</protein>
<reference evidence="9" key="1">
    <citation type="submission" date="2021-01" db="EMBL/GenBank/DDBJ databases">
        <title>Genome seq and assembly of Tabrizicola sp. KVB23.</title>
        <authorList>
            <person name="Chhetri G."/>
        </authorList>
    </citation>
    <scope>NUCLEOTIDE SEQUENCE</scope>
    <source>
        <strain evidence="9">KVB23</strain>
    </source>
</reference>
<dbReference type="InterPro" id="IPR001173">
    <property type="entry name" value="Glyco_trans_2-like"/>
</dbReference>
<keyword evidence="6 7" id="KW-0472">Membrane</keyword>
<dbReference type="GO" id="GO:0005886">
    <property type="term" value="C:plasma membrane"/>
    <property type="evidence" value="ECO:0007669"/>
    <property type="project" value="TreeGrafter"/>
</dbReference>
<dbReference type="EMBL" id="JAESVP010000004">
    <property type="protein sequence ID" value="MBL4928521.1"/>
    <property type="molecule type" value="Genomic_DNA"/>
</dbReference>
<keyword evidence="10" id="KW-1185">Reference proteome</keyword>
<accession>A0A8J7SSN9</accession>
<evidence type="ECO:0000256" key="7">
    <source>
        <dbReference type="SAM" id="Phobius"/>
    </source>
</evidence>
<gene>
    <name evidence="9" type="ORF">JI744_10435</name>
</gene>
<dbReference type="SUPFAM" id="SSF53448">
    <property type="entry name" value="Nucleotide-diphospho-sugar transferases"/>
    <property type="match status" value="1"/>
</dbReference>
<dbReference type="InterPro" id="IPR029044">
    <property type="entry name" value="Nucleotide-diphossugar_trans"/>
</dbReference>
<dbReference type="PANTHER" id="PTHR43867">
    <property type="entry name" value="CELLULOSE SYNTHASE CATALYTIC SUBUNIT A [UDP-FORMING]"/>
    <property type="match status" value="1"/>
</dbReference>
<feature type="transmembrane region" description="Helical" evidence="7">
    <location>
        <begin position="7"/>
        <end position="25"/>
    </location>
</feature>
<evidence type="ECO:0000256" key="3">
    <source>
        <dbReference type="ARBA" id="ARBA00022679"/>
    </source>
</evidence>
<evidence type="ECO:0000256" key="4">
    <source>
        <dbReference type="ARBA" id="ARBA00022692"/>
    </source>
</evidence>
<feature type="transmembrane region" description="Helical" evidence="7">
    <location>
        <begin position="37"/>
        <end position="59"/>
    </location>
</feature>
<dbReference type="AlphaFoldDB" id="A0A8J7SSN9"/>
<dbReference type="InterPro" id="IPR050321">
    <property type="entry name" value="Glycosyltr_2/OpgH_subfam"/>
</dbReference>
<keyword evidence="3" id="KW-0808">Transferase</keyword>
<dbReference type="Proteomes" id="UP000619033">
    <property type="component" value="Unassembled WGS sequence"/>
</dbReference>
<dbReference type="Gene3D" id="3.90.550.10">
    <property type="entry name" value="Spore Coat Polysaccharide Biosynthesis Protein SpsA, Chain A"/>
    <property type="match status" value="2"/>
</dbReference>
<evidence type="ECO:0000256" key="6">
    <source>
        <dbReference type="ARBA" id="ARBA00023136"/>
    </source>
</evidence>
<evidence type="ECO:0000256" key="5">
    <source>
        <dbReference type="ARBA" id="ARBA00022989"/>
    </source>
</evidence>
<keyword evidence="4 7" id="KW-0812">Transmembrane</keyword>
<feature type="transmembrane region" description="Helical" evidence="7">
    <location>
        <begin position="522"/>
        <end position="544"/>
    </location>
</feature>